<feature type="domain" description="Type II secretion system protein GspF" evidence="7">
    <location>
        <begin position="114"/>
        <end position="238"/>
    </location>
</feature>
<keyword evidence="9" id="KW-1185">Reference proteome</keyword>
<evidence type="ECO:0000256" key="6">
    <source>
        <dbReference type="SAM" id="Phobius"/>
    </source>
</evidence>
<evidence type="ECO:0000259" key="7">
    <source>
        <dbReference type="Pfam" id="PF00482"/>
    </source>
</evidence>
<comment type="caution">
    <text evidence="8">The sequence shown here is derived from an EMBL/GenBank/DDBJ whole genome shotgun (WGS) entry which is preliminary data.</text>
</comment>
<dbReference type="Gene3D" id="1.20.81.30">
    <property type="entry name" value="Type II secretion system (T2SS), domain F"/>
    <property type="match status" value="1"/>
</dbReference>
<name>A0ABP9MA99_9BURK</name>
<evidence type="ECO:0000256" key="3">
    <source>
        <dbReference type="ARBA" id="ARBA00022692"/>
    </source>
</evidence>
<evidence type="ECO:0000313" key="8">
    <source>
        <dbReference type="EMBL" id="GAA5091853.1"/>
    </source>
</evidence>
<dbReference type="Pfam" id="PF00482">
    <property type="entry name" value="T2SSF"/>
    <property type="match status" value="1"/>
</dbReference>
<dbReference type="InterPro" id="IPR018076">
    <property type="entry name" value="T2SS_GspF_dom"/>
</dbReference>
<keyword evidence="2" id="KW-1003">Cell membrane</keyword>
<accession>A0ABP9MA99</accession>
<organism evidence="8 9">
    <name type="scientific">Paenalcaligenes hermetiae</name>
    <dbReference type="NCBI Taxonomy" id="1157987"/>
    <lineage>
        <taxon>Bacteria</taxon>
        <taxon>Pseudomonadati</taxon>
        <taxon>Pseudomonadota</taxon>
        <taxon>Betaproteobacteria</taxon>
        <taxon>Burkholderiales</taxon>
        <taxon>Alcaligenaceae</taxon>
        <taxon>Paenalcaligenes</taxon>
    </lineage>
</organism>
<feature type="transmembrane region" description="Helical" evidence="6">
    <location>
        <begin position="77"/>
        <end position="98"/>
    </location>
</feature>
<keyword evidence="4 6" id="KW-1133">Transmembrane helix</keyword>
<dbReference type="RefSeq" id="WP_345371285.1">
    <property type="nucleotide sequence ID" value="NZ_BAABKD010000011.1"/>
</dbReference>
<dbReference type="Proteomes" id="UP001500227">
    <property type="component" value="Unassembled WGS sequence"/>
</dbReference>
<evidence type="ECO:0000256" key="2">
    <source>
        <dbReference type="ARBA" id="ARBA00022475"/>
    </source>
</evidence>
<feature type="transmembrane region" description="Helical" evidence="6">
    <location>
        <begin position="6"/>
        <end position="25"/>
    </location>
</feature>
<comment type="subcellular location">
    <subcellularLocation>
        <location evidence="1">Cell membrane</location>
        <topology evidence="1">Multi-pass membrane protein</topology>
    </subcellularLocation>
</comment>
<sequence>MWLVLSLMAWGTVAVLGLVYLPQLWRYGQTLKQYFLQRSEQDLAARFVFIQGHALAPLFWVSLVVGAGLFGWATGSWWWMLIGAMLSVMVWPLALRWWKKRRLQHYEKQLPDYLLALAGALRAGSSLAVAMQRMTPLCHAPLVQELSLVLREQRMGVARDEAFARLYARMPCEGNSLLRSALAVAGQSGGGLADLLESMAHTINQRLYIEGRIRALTAQGRIQAWVMVALPFLVGAALYVLDSALIAPLWQEASGRWVLLTIIVLEALGLWLIYRIVNIRL</sequence>
<dbReference type="EMBL" id="BAABKD010000011">
    <property type="protein sequence ID" value="GAA5091853.1"/>
    <property type="molecule type" value="Genomic_DNA"/>
</dbReference>
<dbReference type="InterPro" id="IPR042094">
    <property type="entry name" value="T2SS_GspF_sf"/>
</dbReference>
<feature type="transmembrane region" description="Helical" evidence="6">
    <location>
        <begin position="46"/>
        <end position="71"/>
    </location>
</feature>
<reference evidence="9" key="1">
    <citation type="journal article" date="2019" name="Int. J. Syst. Evol. Microbiol.">
        <title>The Global Catalogue of Microorganisms (GCM) 10K type strain sequencing project: providing services to taxonomists for standard genome sequencing and annotation.</title>
        <authorList>
            <consortium name="The Broad Institute Genomics Platform"/>
            <consortium name="The Broad Institute Genome Sequencing Center for Infectious Disease"/>
            <person name="Wu L."/>
            <person name="Ma J."/>
        </authorList>
    </citation>
    <scope>NUCLEOTIDE SEQUENCE [LARGE SCALE GENOMIC DNA]</scope>
    <source>
        <strain evidence="9">JCM 18423</strain>
    </source>
</reference>
<dbReference type="PANTHER" id="PTHR35007:SF1">
    <property type="entry name" value="PILUS ASSEMBLY PROTEIN"/>
    <property type="match status" value="1"/>
</dbReference>
<keyword evidence="3 6" id="KW-0812">Transmembrane</keyword>
<evidence type="ECO:0000313" key="9">
    <source>
        <dbReference type="Proteomes" id="UP001500227"/>
    </source>
</evidence>
<proteinExistence type="predicted"/>
<dbReference type="PANTHER" id="PTHR35007">
    <property type="entry name" value="INTEGRAL MEMBRANE PROTEIN-RELATED"/>
    <property type="match status" value="1"/>
</dbReference>
<gene>
    <name evidence="8" type="ORF">GCM10023337_18260</name>
</gene>
<feature type="transmembrane region" description="Helical" evidence="6">
    <location>
        <begin position="257"/>
        <end position="277"/>
    </location>
</feature>
<keyword evidence="5 6" id="KW-0472">Membrane</keyword>
<evidence type="ECO:0000256" key="5">
    <source>
        <dbReference type="ARBA" id="ARBA00023136"/>
    </source>
</evidence>
<feature type="transmembrane region" description="Helical" evidence="6">
    <location>
        <begin position="222"/>
        <end position="241"/>
    </location>
</feature>
<evidence type="ECO:0000256" key="4">
    <source>
        <dbReference type="ARBA" id="ARBA00022989"/>
    </source>
</evidence>
<evidence type="ECO:0000256" key="1">
    <source>
        <dbReference type="ARBA" id="ARBA00004651"/>
    </source>
</evidence>
<protein>
    <submittedName>
        <fullName evidence="8">Type II secretion system F family protein</fullName>
    </submittedName>
</protein>